<dbReference type="EMBL" id="MLAW01000024">
    <property type="protein sequence ID" value="OJJ24883.1"/>
    <property type="molecule type" value="Genomic_DNA"/>
</dbReference>
<evidence type="ECO:0000313" key="3">
    <source>
        <dbReference type="Proteomes" id="UP000183940"/>
    </source>
</evidence>
<dbReference type="InterPro" id="IPR029060">
    <property type="entry name" value="PIN-like_dom_sf"/>
</dbReference>
<gene>
    <name evidence="2" type="ORF">BI308_14295</name>
</gene>
<accession>A0A1L9QQG2</accession>
<keyword evidence="3" id="KW-1185">Reference proteome</keyword>
<dbReference type="GO" id="GO:0003677">
    <property type="term" value="F:DNA binding"/>
    <property type="evidence" value="ECO:0007669"/>
    <property type="project" value="UniProtKB-KW"/>
</dbReference>
<dbReference type="Proteomes" id="UP000183940">
    <property type="component" value="Unassembled WGS sequence"/>
</dbReference>
<name>A0A1L9QQG2_9CYAN</name>
<organism evidence="2 3">
    <name type="scientific">Roseofilum reptotaenium AO1-A</name>
    <dbReference type="NCBI Taxonomy" id="1925591"/>
    <lineage>
        <taxon>Bacteria</taxon>
        <taxon>Bacillati</taxon>
        <taxon>Cyanobacteriota</taxon>
        <taxon>Cyanophyceae</taxon>
        <taxon>Desertifilales</taxon>
        <taxon>Desertifilaceae</taxon>
        <taxon>Roseofilum</taxon>
    </lineage>
</organism>
<dbReference type="Gene3D" id="3.40.50.1010">
    <property type="entry name" value="5'-nuclease"/>
    <property type="match status" value="1"/>
</dbReference>
<dbReference type="InterPro" id="IPR002716">
    <property type="entry name" value="PIN_dom"/>
</dbReference>
<comment type="caution">
    <text evidence="2">The sequence shown here is derived from an EMBL/GenBank/DDBJ whole genome shotgun (WGS) entry which is preliminary data.</text>
</comment>
<dbReference type="AlphaFoldDB" id="A0A1L9QQG2"/>
<evidence type="ECO:0000313" key="2">
    <source>
        <dbReference type="EMBL" id="OJJ24883.1"/>
    </source>
</evidence>
<evidence type="ECO:0000259" key="1">
    <source>
        <dbReference type="Pfam" id="PF13470"/>
    </source>
</evidence>
<dbReference type="SUPFAM" id="SSF88723">
    <property type="entry name" value="PIN domain-like"/>
    <property type="match status" value="1"/>
</dbReference>
<keyword evidence="2" id="KW-0238">DNA-binding</keyword>
<feature type="domain" description="PIN" evidence="1">
    <location>
        <begin position="2"/>
        <end position="116"/>
    </location>
</feature>
<reference evidence="2" key="1">
    <citation type="submission" date="2016-10" db="EMBL/GenBank/DDBJ databases">
        <title>CRISPR-Cas defence system in Roseofilum reptotaenium: evidence of a bacteriophage-cyanobacterium arms race in the coral black band disease.</title>
        <authorList>
            <person name="Buerger P."/>
            <person name="Wood-Charlson E.M."/>
            <person name="Weynberg K.D."/>
            <person name="Willis B."/>
            <person name="Van Oppen M.J."/>
        </authorList>
    </citation>
    <scope>NUCLEOTIDE SEQUENCE [LARGE SCALE GENOMIC DNA]</scope>
    <source>
        <strain evidence="2">AO1-A</strain>
    </source>
</reference>
<dbReference type="Pfam" id="PF13470">
    <property type="entry name" value="PIN_3"/>
    <property type="match status" value="1"/>
</dbReference>
<proteinExistence type="predicted"/>
<protein>
    <submittedName>
        <fullName evidence="2">DNA-binding protein</fullName>
    </submittedName>
</protein>
<dbReference type="CDD" id="cd09854">
    <property type="entry name" value="PIN_VapC-like"/>
    <property type="match status" value="1"/>
</dbReference>
<dbReference type="STRING" id="1925591.BI308_14295"/>
<sequence length="139" mass="15401">MKFLIDTNIVLDFLLQREPFYQDAERLFQAIHDNKIIGYVTATTLTNIFYIARRHTASIDKAQQAVVATLDIMVICPVNRETLESALTVGCTDFEDAVQVACAMDRGLDGVVTRDTGFPNVLIPILSVAEALQQLENGP</sequence>